<proteinExistence type="predicted"/>
<dbReference type="InterPro" id="IPR020449">
    <property type="entry name" value="Tscrpt_reg_AraC-type_HTH"/>
</dbReference>
<feature type="domain" description="HTH araC/xylS-type" evidence="5">
    <location>
        <begin position="375"/>
        <end position="473"/>
    </location>
</feature>
<dbReference type="PROSITE" id="PS01124">
    <property type="entry name" value="HTH_ARAC_FAMILY_2"/>
    <property type="match status" value="1"/>
</dbReference>
<evidence type="ECO:0000256" key="3">
    <source>
        <dbReference type="ARBA" id="ARBA00023163"/>
    </source>
</evidence>
<evidence type="ECO:0000256" key="1">
    <source>
        <dbReference type="ARBA" id="ARBA00023015"/>
    </source>
</evidence>
<dbReference type="EMBL" id="CP106877">
    <property type="protein sequence ID" value="WAA12528.1"/>
    <property type="molecule type" value="Genomic_DNA"/>
</dbReference>
<feature type="domain" description="Response regulatory" evidence="6">
    <location>
        <begin position="4"/>
        <end position="121"/>
    </location>
</feature>
<dbReference type="GO" id="GO:0000160">
    <property type="term" value="P:phosphorelay signal transduction system"/>
    <property type="evidence" value="ECO:0007669"/>
    <property type="project" value="InterPro"/>
</dbReference>
<dbReference type="SMART" id="SM00448">
    <property type="entry name" value="REC"/>
    <property type="match status" value="1"/>
</dbReference>
<evidence type="ECO:0000259" key="5">
    <source>
        <dbReference type="PROSITE" id="PS01124"/>
    </source>
</evidence>
<dbReference type="PANTHER" id="PTHR43280">
    <property type="entry name" value="ARAC-FAMILY TRANSCRIPTIONAL REGULATOR"/>
    <property type="match status" value="1"/>
</dbReference>
<dbReference type="PRINTS" id="PR00032">
    <property type="entry name" value="HTHARAC"/>
</dbReference>
<feature type="modified residue" description="4-aspartylphosphate" evidence="4">
    <location>
        <position position="56"/>
    </location>
</feature>
<name>A0A9E8RYR0_9BACI</name>
<dbReference type="KEGG" id="fhl:OE105_13575"/>
<evidence type="ECO:0000313" key="7">
    <source>
        <dbReference type="EMBL" id="WAA12528.1"/>
    </source>
</evidence>
<dbReference type="SUPFAM" id="SSF46689">
    <property type="entry name" value="Homeodomain-like"/>
    <property type="match status" value="2"/>
</dbReference>
<dbReference type="InterPro" id="IPR011006">
    <property type="entry name" value="CheY-like_superfamily"/>
</dbReference>
<keyword evidence="3" id="KW-0804">Transcription</keyword>
<evidence type="ECO:0000256" key="2">
    <source>
        <dbReference type="ARBA" id="ARBA00023125"/>
    </source>
</evidence>
<dbReference type="Gene3D" id="3.40.50.2300">
    <property type="match status" value="1"/>
</dbReference>
<accession>A0A9E8RYR0</accession>
<evidence type="ECO:0000256" key="4">
    <source>
        <dbReference type="PROSITE-ProRule" id="PRU00169"/>
    </source>
</evidence>
<dbReference type="PROSITE" id="PS00041">
    <property type="entry name" value="HTH_ARAC_FAMILY_1"/>
    <property type="match status" value="1"/>
</dbReference>
<gene>
    <name evidence="7" type="ORF">OE105_13575</name>
</gene>
<dbReference type="PANTHER" id="PTHR43280:SF2">
    <property type="entry name" value="HTH-TYPE TRANSCRIPTIONAL REGULATOR EXSA"/>
    <property type="match status" value="1"/>
</dbReference>
<keyword evidence="2" id="KW-0238">DNA-binding</keyword>
<dbReference type="RefSeq" id="WP_275420664.1">
    <property type="nucleotide sequence ID" value="NZ_CP106877.1"/>
</dbReference>
<dbReference type="Gene3D" id="1.10.10.60">
    <property type="entry name" value="Homeodomain-like"/>
    <property type="match status" value="2"/>
</dbReference>
<protein>
    <submittedName>
        <fullName evidence="7">Response regulator</fullName>
    </submittedName>
</protein>
<dbReference type="SMART" id="SM00342">
    <property type="entry name" value="HTH_ARAC"/>
    <property type="match status" value="1"/>
</dbReference>
<dbReference type="InterPro" id="IPR001789">
    <property type="entry name" value="Sig_transdc_resp-reg_receiver"/>
</dbReference>
<dbReference type="AlphaFoldDB" id="A0A9E8RYR0"/>
<dbReference type="InterPro" id="IPR018062">
    <property type="entry name" value="HTH_AraC-typ_CS"/>
</dbReference>
<dbReference type="InterPro" id="IPR009057">
    <property type="entry name" value="Homeodomain-like_sf"/>
</dbReference>
<reference evidence="7" key="1">
    <citation type="submission" date="2022-09" db="EMBL/GenBank/DDBJ databases">
        <title>Complete Genomes of Fervidibacillus albus and Fervidibacillus halotolerans isolated from tidal flat sediments.</title>
        <authorList>
            <person name="Kwon K.K."/>
            <person name="Yang S.-H."/>
            <person name="Park M.J."/>
            <person name="Oh H.-M."/>
        </authorList>
    </citation>
    <scope>NUCLEOTIDE SEQUENCE</scope>
    <source>
        <strain evidence="7">MEBiC13594</strain>
    </source>
</reference>
<dbReference type="Pfam" id="PF00072">
    <property type="entry name" value="Response_reg"/>
    <property type="match status" value="1"/>
</dbReference>
<evidence type="ECO:0000259" key="6">
    <source>
        <dbReference type="PROSITE" id="PS50110"/>
    </source>
</evidence>
<evidence type="ECO:0000313" key="8">
    <source>
        <dbReference type="Proteomes" id="UP001164726"/>
    </source>
</evidence>
<dbReference type="GO" id="GO:0003700">
    <property type="term" value="F:DNA-binding transcription factor activity"/>
    <property type="evidence" value="ECO:0007669"/>
    <property type="project" value="InterPro"/>
</dbReference>
<organism evidence="7 8">
    <name type="scientific">Fervidibacillus halotolerans</name>
    <dbReference type="NCBI Taxonomy" id="2980027"/>
    <lineage>
        <taxon>Bacteria</taxon>
        <taxon>Bacillati</taxon>
        <taxon>Bacillota</taxon>
        <taxon>Bacilli</taxon>
        <taxon>Bacillales</taxon>
        <taxon>Bacillaceae</taxon>
        <taxon>Fervidibacillus</taxon>
    </lineage>
</organism>
<dbReference type="GO" id="GO:0043565">
    <property type="term" value="F:sequence-specific DNA binding"/>
    <property type="evidence" value="ECO:0007669"/>
    <property type="project" value="InterPro"/>
</dbReference>
<keyword evidence="4" id="KW-0597">Phosphoprotein</keyword>
<dbReference type="PROSITE" id="PS50110">
    <property type="entry name" value="RESPONSE_REGULATORY"/>
    <property type="match status" value="1"/>
</dbReference>
<sequence length="477" mass="56470">MDLKILLVDDEMIERKAMKKIIESHFGKGIVCGEAANGRQAIQMAEELHPNVILMDVKMPGINGLEAIEIIRKKYPEMKFIMVSAYDSFDYAKRAMKEGVKEYILKPASKEETIEALLKVYQEIVQEEKQLEKERESKIIAEKHFLHKLMDFDFSEELEKIKLELFPDMQAAFFMVIEFENDEDQMTISKKINEWSEGSFIQDEKNDQQIYFITNKNEVEKAELLTFARKLFLLGKGRKWIGVGYPYFRLEEMPKSFKEARIALSQMKENPIGSYGFPNLTSKHSKVNFEKIIDALLQNETYMVMDFIQQIFKIEEKNEILQELYFSIRNQLREKGIELEQIQIKNILSLDDWQEFINLCSLQARQFFSLQGYVDKAKKYIQNRFNDSISLEEVAEHVKLSTPYFAKLFKEETGKTYTDYLTELRMRRAKELLLNTDLTFKEISFQVGYRDPNYFSRVFKKYFNLSPREYQSQMLKK</sequence>
<dbReference type="SUPFAM" id="SSF52172">
    <property type="entry name" value="CheY-like"/>
    <property type="match status" value="1"/>
</dbReference>
<keyword evidence="8" id="KW-1185">Reference proteome</keyword>
<dbReference type="Pfam" id="PF12833">
    <property type="entry name" value="HTH_18"/>
    <property type="match status" value="1"/>
</dbReference>
<dbReference type="InterPro" id="IPR018060">
    <property type="entry name" value="HTH_AraC"/>
</dbReference>
<keyword evidence="1" id="KW-0805">Transcription regulation</keyword>
<dbReference type="Proteomes" id="UP001164726">
    <property type="component" value="Chromosome"/>
</dbReference>
<dbReference type="CDD" id="cd17536">
    <property type="entry name" value="REC_YesN-like"/>
    <property type="match status" value="1"/>
</dbReference>